<reference evidence="1 2" key="1">
    <citation type="journal article" date="2012" name="New Phytol.">
        <title>Insight into trade-off between wood decay and parasitism from the genome of a fungal forest pathogen.</title>
        <authorList>
            <person name="Olson A."/>
            <person name="Aerts A."/>
            <person name="Asiegbu F."/>
            <person name="Belbahri L."/>
            <person name="Bouzid O."/>
            <person name="Broberg A."/>
            <person name="Canback B."/>
            <person name="Coutinho P.M."/>
            <person name="Cullen D."/>
            <person name="Dalman K."/>
            <person name="Deflorio G."/>
            <person name="van Diepen L.T."/>
            <person name="Dunand C."/>
            <person name="Duplessis S."/>
            <person name="Durling M."/>
            <person name="Gonthier P."/>
            <person name="Grimwood J."/>
            <person name="Fossdal C.G."/>
            <person name="Hansson D."/>
            <person name="Henrissat B."/>
            <person name="Hietala A."/>
            <person name="Himmelstrand K."/>
            <person name="Hoffmeister D."/>
            <person name="Hogberg N."/>
            <person name="James T.Y."/>
            <person name="Karlsson M."/>
            <person name="Kohler A."/>
            <person name="Kues U."/>
            <person name="Lee Y.H."/>
            <person name="Lin Y.C."/>
            <person name="Lind M."/>
            <person name="Lindquist E."/>
            <person name="Lombard V."/>
            <person name="Lucas S."/>
            <person name="Lunden K."/>
            <person name="Morin E."/>
            <person name="Murat C."/>
            <person name="Park J."/>
            <person name="Raffaello T."/>
            <person name="Rouze P."/>
            <person name="Salamov A."/>
            <person name="Schmutz J."/>
            <person name="Solheim H."/>
            <person name="Stahlberg J."/>
            <person name="Velez H."/>
            <person name="de Vries R.P."/>
            <person name="Wiebenga A."/>
            <person name="Woodward S."/>
            <person name="Yakovlev I."/>
            <person name="Garbelotto M."/>
            <person name="Martin F."/>
            <person name="Grigoriev I.V."/>
            <person name="Stenlid J."/>
        </authorList>
    </citation>
    <scope>NUCLEOTIDE SEQUENCE [LARGE SCALE GENOMIC DNA]</scope>
    <source>
        <strain evidence="1 2">TC 32-1</strain>
    </source>
</reference>
<dbReference type="PANTHER" id="PTHR33266">
    <property type="entry name" value="CHROMOSOME 15, WHOLE GENOME SHOTGUN SEQUENCE"/>
    <property type="match status" value="1"/>
</dbReference>
<keyword evidence="2" id="KW-1185">Reference proteome</keyword>
<dbReference type="Proteomes" id="UP000030671">
    <property type="component" value="Unassembled WGS sequence"/>
</dbReference>
<evidence type="ECO:0000313" key="2">
    <source>
        <dbReference type="Proteomes" id="UP000030671"/>
    </source>
</evidence>
<gene>
    <name evidence="1" type="ORF">HETIRDRAFT_390312</name>
</gene>
<dbReference type="KEGG" id="hir:HETIRDRAFT_390312"/>
<evidence type="ECO:0000313" key="1">
    <source>
        <dbReference type="EMBL" id="ETW75888.1"/>
    </source>
</evidence>
<dbReference type="HOGENOM" id="CLU_407712_0_0_1"/>
<dbReference type="eggNOG" id="ENOG502SUTR">
    <property type="taxonomic scope" value="Eukaryota"/>
</dbReference>
<dbReference type="GeneID" id="20672445"/>
<dbReference type="EMBL" id="KI925465">
    <property type="protein sequence ID" value="ETW75888.1"/>
    <property type="molecule type" value="Genomic_DNA"/>
</dbReference>
<dbReference type="AlphaFoldDB" id="W4JQS7"/>
<proteinExistence type="predicted"/>
<dbReference type="PANTHER" id="PTHR33266:SF1">
    <property type="entry name" value="F-BOX DOMAIN-CONTAINING PROTEIN"/>
    <property type="match status" value="1"/>
</dbReference>
<name>W4JQS7_HETIT</name>
<dbReference type="OrthoDB" id="107110at2759"/>
<sequence length="771" mass="87070">MRDSDLVHFLMNGCEPGIHVDQAHILWENFRSPYLGETANNFVTALDHYESNYDPETHYGKTVAIVQSSGTGKSRLIEEISKRIPSISICLRQDERPTTGWPPTDTPAVHFFTRSRAVLKNPHMAEELAAAFLGALIELLLNGIREKPSMSTPKDFLSDWDITDPGSSEQSRRHQLFTQVEDMAEAKLHNHREELRKLRSRPMDDPELSDHRTNALVWHKSLLRVLVRPHMEALSELVHSRGHRRFIIAFDECTTLNSRIGISTDPKLIPPRNEMSLIALQRIVKAADHLILPVKFWFLLLDTNSSLYDLVPPGQIAPSFRLRDKFSMLHPWMYLGFNQHLSNDRLSTPQQALLLRHLKMYGRPYWWALSTGSSLLRAARLKLFGASGFNPGNRNHVFAAFSHRVLLEIGEGEGSSRLAVAAVRNHMRVLMGVADNLVVTEAPSEPILSVAAVTALLEGDNYKRAFDTLLDELILKGLVIDRGLRGELCCQLLMILSRDTGTFKEAGEFVTMTKPPDNPNEEHAIVPLRLSTFLKTLLGPQLGLPLKKNKTRDRLLYNTANVWINFTHIVQVDEIITELTHEFLHKCWSSHAAIQCSFGQPVIDGFFVGYQGDLSQPFDCRNLIYTPWQANAKTKAASYTLVDCLAGPWIVPEQGPRYKPANYLVIFMDLCVSASFQQGQNLRCRLTYGEPQRPGKSADGSATWGGYATEQEVESKRYCLNVRGLSNTYPVINGHKARFKQLFERTIGCSDARFAVHAENLRESVRHLTLG</sequence>
<organism evidence="1 2">
    <name type="scientific">Heterobasidion irregulare (strain TC 32-1)</name>
    <dbReference type="NCBI Taxonomy" id="747525"/>
    <lineage>
        <taxon>Eukaryota</taxon>
        <taxon>Fungi</taxon>
        <taxon>Dikarya</taxon>
        <taxon>Basidiomycota</taxon>
        <taxon>Agaricomycotina</taxon>
        <taxon>Agaricomycetes</taxon>
        <taxon>Russulales</taxon>
        <taxon>Bondarzewiaceae</taxon>
        <taxon>Heterobasidion</taxon>
        <taxon>Heterobasidion annosum species complex</taxon>
    </lineage>
</organism>
<dbReference type="InParanoid" id="W4JQS7"/>
<dbReference type="RefSeq" id="XP_009552128.1">
    <property type="nucleotide sequence ID" value="XM_009553833.1"/>
</dbReference>
<dbReference type="STRING" id="747525.W4JQS7"/>
<accession>W4JQS7</accession>
<protein>
    <submittedName>
        <fullName evidence="1">Uncharacterized protein</fullName>
    </submittedName>
</protein>